<dbReference type="InParanoid" id="H1Z057"/>
<dbReference type="InterPro" id="IPR003696">
    <property type="entry name" value="Carbtransf_dom"/>
</dbReference>
<dbReference type="RefSeq" id="WP_004078402.1">
    <property type="nucleotide sequence ID" value="NZ_CM001436.1"/>
</dbReference>
<keyword evidence="5" id="KW-1185">Reference proteome</keyword>
<dbReference type="Pfam" id="PF02543">
    <property type="entry name" value="Carbam_trans_N"/>
    <property type="match status" value="1"/>
</dbReference>
<feature type="domain" description="Carbamoyltransferase C-terminal" evidence="3">
    <location>
        <begin position="384"/>
        <end position="552"/>
    </location>
</feature>
<reference evidence="4 5" key="1">
    <citation type="submission" date="2011-10" db="EMBL/GenBank/DDBJ databases">
        <title>The Improved High-Quality Draft genome of Methanoplanus limicola DSM 2279.</title>
        <authorList>
            <consortium name="US DOE Joint Genome Institute (JGI-PGF)"/>
            <person name="Lucas S."/>
            <person name="Copeland A."/>
            <person name="Lapidus A."/>
            <person name="Glavina del Rio T."/>
            <person name="Dalin E."/>
            <person name="Tice H."/>
            <person name="Bruce D."/>
            <person name="Goodwin L."/>
            <person name="Pitluck S."/>
            <person name="Peters L."/>
            <person name="Mikhailova N."/>
            <person name="Lu M."/>
            <person name="Kyrpides N."/>
            <person name="Mavromatis K."/>
            <person name="Ivanova N."/>
            <person name="Markowitz V."/>
            <person name="Cheng J.-F."/>
            <person name="Hugenholtz P."/>
            <person name="Woyke T."/>
            <person name="Wu D."/>
            <person name="Wirth R."/>
            <person name="Brambilla E.-M."/>
            <person name="Klenk H.-P."/>
            <person name="Eisen J.A."/>
        </authorList>
    </citation>
    <scope>NUCLEOTIDE SEQUENCE [LARGE SCALE GENOMIC DNA]</scope>
    <source>
        <strain evidence="4 5">DSM 2279</strain>
    </source>
</reference>
<keyword evidence="4" id="KW-0808">Transferase</keyword>
<dbReference type="PANTHER" id="PTHR34847">
    <property type="entry name" value="NODULATION PROTEIN U"/>
    <property type="match status" value="1"/>
</dbReference>
<dbReference type="STRING" id="937775.Metlim_2064"/>
<dbReference type="InterPro" id="IPR051338">
    <property type="entry name" value="NodU/CmcH_Carbamoyltrnsfr"/>
</dbReference>
<protein>
    <submittedName>
        <fullName evidence="4">Carbamoyltransferase</fullName>
    </submittedName>
</protein>
<dbReference type="HOGENOM" id="CLU_014411_2_1_2"/>
<sequence>MLTVGIYGIPDTSGFSGSPAYSHDHSLTLMREGRVLSYIQLERYTQKKHDNRLCDYIEEILSDLLSLHLRADEPLRFVMANSFLGDSFISSGGNLRIEPKKILKIEEIIAPARCSFFPDGLEKKECEAYIICHEFAHIASVLPFYRDFPNNSLLVHLDGGASVSNCSVWHYDKGKIRLLDHSWDKLKKYVNNFNANPLVRFILNHEPSDHLAIPGKLMGYSSYGNDNEYVRKWLIENNFFLDFTGEKEELLATINNKFKTKFKTYDLDKQFFKDVAFAIQREFEEKVIDYLSVWQEKCSAENLVYSGGSALNIILNSKIQRSGRFKKICIPPAVSDCGLSLGAASYLEWREHGSIKKHSPFLNNYPDNSKDNKPFLNPQEIGDLIYQNKVIGLFIGNSETGPRALGHRSIIGRPDNYELRIKISESIKGREWYRPVAPVMTEKIAKKVLVEDIKEDNLCRFMLGAYNVKEGYQDKLSGVIHADNTVRAQIIYKNDSDTELLYRILEYLEQKYEIFALINTSFNIRGRPIIQRPEDAPSLAEKMGLDGIIINGNTYILHNTYLKSEFKPQK</sequence>
<dbReference type="Proteomes" id="UP000005741">
    <property type="component" value="Chromosome"/>
</dbReference>
<evidence type="ECO:0000256" key="1">
    <source>
        <dbReference type="ARBA" id="ARBA00006129"/>
    </source>
</evidence>
<evidence type="ECO:0000313" key="4">
    <source>
        <dbReference type="EMBL" id="EHQ36149.1"/>
    </source>
</evidence>
<evidence type="ECO:0000313" key="5">
    <source>
        <dbReference type="Proteomes" id="UP000005741"/>
    </source>
</evidence>
<dbReference type="InterPro" id="IPR031730">
    <property type="entry name" value="Carbam_trans_C"/>
</dbReference>
<feature type="domain" description="Carbamoyltransferase" evidence="2">
    <location>
        <begin position="130"/>
        <end position="344"/>
    </location>
</feature>
<dbReference type="AlphaFoldDB" id="H1Z057"/>
<evidence type="ECO:0000259" key="3">
    <source>
        <dbReference type="Pfam" id="PF16861"/>
    </source>
</evidence>
<dbReference type="Pfam" id="PF16861">
    <property type="entry name" value="Carbam_trans_C"/>
    <property type="match status" value="1"/>
</dbReference>
<dbReference type="Gene3D" id="3.90.870.20">
    <property type="entry name" value="Carbamoyltransferase, C-terminal domain"/>
    <property type="match status" value="1"/>
</dbReference>
<evidence type="ECO:0000259" key="2">
    <source>
        <dbReference type="Pfam" id="PF02543"/>
    </source>
</evidence>
<comment type="similarity">
    <text evidence="1">Belongs to the NodU/CmcH family.</text>
</comment>
<gene>
    <name evidence="4" type="ORF">Metlim_2064</name>
</gene>
<dbReference type="EMBL" id="CM001436">
    <property type="protein sequence ID" value="EHQ36149.1"/>
    <property type="molecule type" value="Genomic_DNA"/>
</dbReference>
<accession>H1Z057</accession>
<dbReference type="Gene3D" id="3.30.420.40">
    <property type="match status" value="2"/>
</dbReference>
<proteinExistence type="inferred from homology"/>
<dbReference type="InterPro" id="IPR038152">
    <property type="entry name" value="Carbam_trans_C_sf"/>
</dbReference>
<dbReference type="PANTHER" id="PTHR34847:SF1">
    <property type="entry name" value="NODULATION PROTEIN U"/>
    <property type="match status" value="1"/>
</dbReference>
<dbReference type="GO" id="GO:0016740">
    <property type="term" value="F:transferase activity"/>
    <property type="evidence" value="ECO:0007669"/>
    <property type="project" value="UniProtKB-KW"/>
</dbReference>
<name>H1Z057_9EURY</name>
<organism evidence="4 5">
    <name type="scientific">Methanoplanus limicola DSM 2279</name>
    <dbReference type="NCBI Taxonomy" id="937775"/>
    <lineage>
        <taxon>Archaea</taxon>
        <taxon>Methanobacteriati</taxon>
        <taxon>Methanobacteriota</taxon>
        <taxon>Stenosarchaea group</taxon>
        <taxon>Methanomicrobia</taxon>
        <taxon>Methanomicrobiales</taxon>
        <taxon>Methanomicrobiaceae</taxon>
        <taxon>Methanoplanus</taxon>
    </lineage>
</organism>
<dbReference type="OrthoDB" id="42122at2157"/>
<dbReference type="CDD" id="cd24033">
    <property type="entry name" value="ASKHA_NBD_NodU_CmcH-like_N"/>
    <property type="match status" value="1"/>
</dbReference>